<reference evidence="9 10" key="1">
    <citation type="submission" date="2023-09" db="EMBL/GenBank/DDBJ databases">
        <authorList>
            <person name="Rey-Velasco X."/>
        </authorList>
    </citation>
    <scope>NUCLEOTIDE SEQUENCE [LARGE SCALE GENOMIC DNA]</scope>
    <source>
        <strain evidence="9 10">F297</strain>
    </source>
</reference>
<dbReference type="EMBL" id="JAVRHP010000007">
    <property type="protein sequence ID" value="MDT0649032.1"/>
    <property type="molecule type" value="Genomic_DNA"/>
</dbReference>
<comment type="function">
    <text evidence="7">Nucleotidase that shows phosphatase activity on nucleoside 5'-monophosphates.</text>
</comment>
<evidence type="ECO:0000256" key="3">
    <source>
        <dbReference type="ARBA" id="ARBA00022490"/>
    </source>
</evidence>
<feature type="binding site" evidence="7">
    <location>
        <position position="39"/>
    </location>
    <ligand>
        <name>a divalent metal cation</name>
        <dbReference type="ChEBI" id="CHEBI:60240"/>
    </ligand>
</feature>
<feature type="domain" description="Survival protein SurE-like phosphatase/nucleotidase" evidence="8">
    <location>
        <begin position="3"/>
        <end position="181"/>
    </location>
</feature>
<comment type="catalytic activity">
    <reaction evidence="1 7">
        <text>a ribonucleoside 5'-phosphate + H2O = a ribonucleoside + phosphate</text>
        <dbReference type="Rhea" id="RHEA:12484"/>
        <dbReference type="ChEBI" id="CHEBI:15377"/>
        <dbReference type="ChEBI" id="CHEBI:18254"/>
        <dbReference type="ChEBI" id="CHEBI:43474"/>
        <dbReference type="ChEBI" id="CHEBI:58043"/>
        <dbReference type="EC" id="3.1.3.5"/>
    </reaction>
</comment>
<dbReference type="PANTHER" id="PTHR30457:SF12">
    <property type="entry name" value="5'_3'-NUCLEOTIDASE SURE"/>
    <property type="match status" value="1"/>
</dbReference>
<evidence type="ECO:0000259" key="8">
    <source>
        <dbReference type="Pfam" id="PF01975"/>
    </source>
</evidence>
<dbReference type="PANTHER" id="PTHR30457">
    <property type="entry name" value="5'-NUCLEOTIDASE SURE"/>
    <property type="match status" value="1"/>
</dbReference>
<dbReference type="GO" id="GO:0008254">
    <property type="term" value="F:3'-nucleotidase activity"/>
    <property type="evidence" value="ECO:0007669"/>
    <property type="project" value="UniProtKB-EC"/>
</dbReference>
<feature type="binding site" evidence="7">
    <location>
        <position position="9"/>
    </location>
    <ligand>
        <name>a divalent metal cation</name>
        <dbReference type="ChEBI" id="CHEBI:60240"/>
    </ligand>
</feature>
<evidence type="ECO:0000256" key="1">
    <source>
        <dbReference type="ARBA" id="ARBA00000815"/>
    </source>
</evidence>
<evidence type="ECO:0000256" key="6">
    <source>
        <dbReference type="ARBA" id="ARBA00022801"/>
    </source>
</evidence>
<name>A0ABU3CS18_9FLAO</name>
<comment type="subcellular location">
    <subcellularLocation>
        <location evidence="7">Cytoplasm</location>
    </subcellularLocation>
</comment>
<evidence type="ECO:0000313" key="10">
    <source>
        <dbReference type="Proteomes" id="UP001248819"/>
    </source>
</evidence>
<organism evidence="9 10">
    <name type="scientific">Autumnicola edwardsiae</name>
    <dbReference type="NCBI Taxonomy" id="3075594"/>
    <lineage>
        <taxon>Bacteria</taxon>
        <taxon>Pseudomonadati</taxon>
        <taxon>Bacteroidota</taxon>
        <taxon>Flavobacteriia</taxon>
        <taxon>Flavobacteriales</taxon>
        <taxon>Flavobacteriaceae</taxon>
        <taxon>Autumnicola</taxon>
    </lineage>
</organism>
<dbReference type="Gene3D" id="3.40.1210.10">
    <property type="entry name" value="Survival protein SurE-like phosphatase/nucleotidase"/>
    <property type="match status" value="1"/>
</dbReference>
<evidence type="ECO:0000256" key="5">
    <source>
        <dbReference type="ARBA" id="ARBA00022741"/>
    </source>
</evidence>
<dbReference type="EC" id="3.1.3.5" evidence="7"/>
<evidence type="ECO:0000313" key="9">
    <source>
        <dbReference type="EMBL" id="MDT0649032.1"/>
    </source>
</evidence>
<dbReference type="InterPro" id="IPR030048">
    <property type="entry name" value="SurE"/>
</dbReference>
<comment type="caution">
    <text evidence="9">The sequence shown here is derived from an EMBL/GenBank/DDBJ whole genome shotgun (WGS) entry which is preliminary data.</text>
</comment>
<gene>
    <name evidence="7 9" type="primary">surE</name>
    <name evidence="9" type="ORF">RM529_02700</name>
</gene>
<comment type="cofactor">
    <cofactor evidence="7">
        <name>a divalent metal cation</name>
        <dbReference type="ChEBI" id="CHEBI:60240"/>
    </cofactor>
    <text evidence="7">Binds 1 divalent metal cation per subunit.</text>
</comment>
<dbReference type="RefSeq" id="WP_311483210.1">
    <property type="nucleotide sequence ID" value="NZ_JAVRHP010000007.1"/>
</dbReference>
<dbReference type="SUPFAM" id="SSF64167">
    <property type="entry name" value="SurE-like"/>
    <property type="match status" value="1"/>
</dbReference>
<comment type="similarity">
    <text evidence="2 7">Belongs to the SurE nucleotidase family.</text>
</comment>
<protein>
    <recommendedName>
        <fullName evidence="7">5'-nucleotidase SurE</fullName>
        <ecNumber evidence="7">3.1.3.5</ecNumber>
    </recommendedName>
    <alternativeName>
        <fullName evidence="7">Nucleoside 5'-monophosphate phosphohydrolase</fullName>
    </alternativeName>
</protein>
<dbReference type="Proteomes" id="UP001248819">
    <property type="component" value="Unassembled WGS sequence"/>
</dbReference>
<feature type="binding site" evidence="7">
    <location>
        <position position="94"/>
    </location>
    <ligand>
        <name>a divalent metal cation</name>
        <dbReference type="ChEBI" id="CHEBI:60240"/>
    </ligand>
</feature>
<keyword evidence="3 7" id="KW-0963">Cytoplasm</keyword>
<dbReference type="HAMAP" id="MF_00060">
    <property type="entry name" value="SurE"/>
    <property type="match status" value="1"/>
</dbReference>
<sequence length="243" mass="26900">MKILVTNDDGIYSPGLSCLAHAAAKYGEVIVMAPDVEQSSMGQAITSGKPITYKKSPIHFEGIEAYRVSGTPADCVALGAHLFEDIDLVLSGINIGSNLGNSAWHSGTLSAARQAVLFDIRGIALSVSVGEEDTDFEALEPFVSDALKEVVHEKERKLLNINFPRSPEGEILWTHQSVRHYDGKVIANKDPMGRQHYWFTVVQIEEVEEGTDRWAVRHGKTSITPMILDLTDHNYLNERKRDK</sequence>
<keyword evidence="10" id="KW-1185">Reference proteome</keyword>
<keyword evidence="4 7" id="KW-0479">Metal-binding</keyword>
<dbReference type="Pfam" id="PF01975">
    <property type="entry name" value="SurE"/>
    <property type="match status" value="1"/>
</dbReference>
<dbReference type="InterPro" id="IPR002828">
    <property type="entry name" value="SurE-like_Pase/nucleotidase"/>
</dbReference>
<keyword evidence="6 7" id="KW-0378">Hydrolase</keyword>
<dbReference type="GO" id="GO:0008253">
    <property type="term" value="F:5'-nucleotidase activity"/>
    <property type="evidence" value="ECO:0007669"/>
    <property type="project" value="UniProtKB-EC"/>
</dbReference>
<evidence type="ECO:0000256" key="2">
    <source>
        <dbReference type="ARBA" id="ARBA00011062"/>
    </source>
</evidence>
<evidence type="ECO:0000256" key="7">
    <source>
        <dbReference type="HAMAP-Rule" id="MF_00060"/>
    </source>
</evidence>
<feature type="binding site" evidence="7">
    <location>
        <position position="8"/>
    </location>
    <ligand>
        <name>a divalent metal cation</name>
        <dbReference type="ChEBI" id="CHEBI:60240"/>
    </ligand>
</feature>
<evidence type="ECO:0000256" key="4">
    <source>
        <dbReference type="ARBA" id="ARBA00022723"/>
    </source>
</evidence>
<proteinExistence type="inferred from homology"/>
<dbReference type="NCBIfam" id="TIGR00087">
    <property type="entry name" value="surE"/>
    <property type="match status" value="1"/>
</dbReference>
<keyword evidence="5 7" id="KW-0547">Nucleotide-binding</keyword>
<accession>A0ABU3CS18</accession>
<dbReference type="InterPro" id="IPR036523">
    <property type="entry name" value="SurE-like_sf"/>
</dbReference>